<dbReference type="Pfam" id="PF12796">
    <property type="entry name" value="Ank_2"/>
    <property type="match status" value="2"/>
</dbReference>
<evidence type="ECO:0000313" key="3">
    <source>
        <dbReference type="EMBL" id="AKI80512.1"/>
    </source>
</evidence>
<dbReference type="SUPFAM" id="SSF48403">
    <property type="entry name" value="Ankyrin repeat"/>
    <property type="match status" value="1"/>
</dbReference>
<protein>
    <submittedName>
        <fullName evidence="3">Ankyrin-containing protein</fullName>
    </submittedName>
</protein>
<proteinExistence type="predicted"/>
<dbReference type="Gene3D" id="1.25.40.20">
    <property type="entry name" value="Ankyrin repeat-containing domain"/>
    <property type="match status" value="2"/>
</dbReference>
<dbReference type="InterPro" id="IPR002110">
    <property type="entry name" value="Ankyrin_rpt"/>
</dbReference>
<dbReference type="EMBL" id="KM982402">
    <property type="protein sequence ID" value="AKI80512.1"/>
    <property type="molecule type" value="Genomic_DNA"/>
</dbReference>
<dbReference type="SMART" id="SM00248">
    <property type="entry name" value="ANK"/>
    <property type="match status" value="10"/>
</dbReference>
<reference evidence="3 4" key="1">
    <citation type="submission" date="2014-10" db="EMBL/GenBank/DDBJ databases">
        <title>Pan-genome analysis of Brazilian lineage A amoebal mimiviruses.</title>
        <authorList>
            <person name="Assis F.L."/>
            <person name="Abrahao J.S."/>
            <person name="Kroon E.G."/>
            <person name="Dornas F.P."/>
            <person name="Andrade K.R."/>
            <person name="Borato P.V.M."/>
            <person name="Pilotto M.R."/>
            <person name="Benamar S."/>
            <person name="LaScola B."/>
            <person name="Colson P."/>
        </authorList>
    </citation>
    <scope>NUCLEOTIDE SEQUENCE [LARGE SCALE GENOMIC DNA]</scope>
    <source>
        <strain evidence="3 4">Kroon</strain>
    </source>
</reference>
<dbReference type="InterPro" id="IPR036770">
    <property type="entry name" value="Ankyrin_rpt-contain_sf"/>
</dbReference>
<evidence type="ECO:0000256" key="2">
    <source>
        <dbReference type="ARBA" id="ARBA00023043"/>
    </source>
</evidence>
<dbReference type="PANTHER" id="PTHR24198">
    <property type="entry name" value="ANKYRIN REPEAT AND PROTEIN KINASE DOMAIN-CONTAINING PROTEIN"/>
    <property type="match status" value="1"/>
</dbReference>
<keyword evidence="1" id="KW-0677">Repeat</keyword>
<name>A0A0G2Y9L1_9VIRU</name>
<accession>A0A0G2Y9L1</accession>
<organism evidence="3 4">
    <name type="scientific">Acanthamoeba polyphaga mimivirus Kroon</name>
    <dbReference type="NCBI Taxonomy" id="3069720"/>
    <lineage>
        <taxon>Viruses</taxon>
        <taxon>Varidnaviria</taxon>
        <taxon>Bamfordvirae</taxon>
        <taxon>Nucleocytoviricota</taxon>
        <taxon>Megaviricetes</taxon>
        <taxon>Imitervirales</taxon>
        <taxon>Mimiviridae</taxon>
        <taxon>Megamimivirinae</taxon>
        <taxon>Mimivirus</taxon>
        <taxon>Mimivirus lagoaense</taxon>
    </lineage>
</organism>
<sequence>MDKPELELFFTNKEFFSLLKYVDIKVIVIKFYNYYKKYIKYFGTYQTVDIHFFDKYKIKHDSLFNEQPKIICFNVVKYAIKKGYIDILKYIDILIKNENEMIFSESFKYPQIDRCLQISCKYGHMKLIDFYIGKGADVSAENSLCLKKAAEYGHLVVVKYLVDLGVDVVAKEHTKIYIKENYGTIVDNYALIMAAKNGHFDVVRYLVEKGANPKSSNDYGMRLAAKYGHYEVVKFLVENGCDADCDRAIIWCCEGNYLEILKYLVSKGANIFPDIDGDEDSPIARACVFGRTEIVEYLVGLGVNITNHNYNLVACAISSENFDLVHYLVDHGANIQTYDNLAIIWASAYGFIDMVKYLITKGENIHCRDNYPIKIAISCKKVDMIRYILSVGIFNKQDINELIKHAEIHKFSEIINELEIFCLELTNKP</sequence>
<dbReference type="PROSITE" id="PS50297">
    <property type="entry name" value="ANK_REP_REGION"/>
    <property type="match status" value="1"/>
</dbReference>
<evidence type="ECO:0000313" key="4">
    <source>
        <dbReference type="Proteomes" id="UP000240461"/>
    </source>
</evidence>
<keyword evidence="2" id="KW-0040">ANK repeat</keyword>
<dbReference type="PROSITE" id="PS50088">
    <property type="entry name" value="ANK_REPEAT"/>
    <property type="match status" value="2"/>
</dbReference>
<dbReference type="KEGG" id="vg:80514310"/>
<evidence type="ECO:0000256" key="1">
    <source>
        <dbReference type="ARBA" id="ARBA00022737"/>
    </source>
</evidence>
<keyword evidence="4" id="KW-1185">Reference proteome</keyword>
<dbReference type="PANTHER" id="PTHR24198:SF165">
    <property type="entry name" value="ANKYRIN REPEAT-CONTAINING PROTEIN-RELATED"/>
    <property type="match status" value="1"/>
</dbReference>
<dbReference type="Proteomes" id="UP000240461">
    <property type="component" value="Segment"/>
</dbReference>